<feature type="domain" description="Core Histone H2A/H2B/H3" evidence="10">
    <location>
        <begin position="2"/>
        <end position="85"/>
    </location>
</feature>
<keyword evidence="6" id="KW-0013">ADP-ribosylation</keyword>
<dbReference type="FunFam" id="1.10.20.10:FF:000085">
    <property type="entry name" value="Histone H3.2"/>
    <property type="match status" value="1"/>
</dbReference>
<keyword evidence="4" id="KW-0158">Chromosome</keyword>
<dbReference type="GO" id="GO:0046982">
    <property type="term" value="F:protein heterodimerization activity"/>
    <property type="evidence" value="ECO:0007669"/>
    <property type="project" value="InterPro"/>
</dbReference>
<evidence type="ECO:0000256" key="8">
    <source>
        <dbReference type="ARBA" id="ARBA00023242"/>
    </source>
</evidence>
<dbReference type="GO" id="GO:0030527">
    <property type="term" value="F:structural constituent of chromatin"/>
    <property type="evidence" value="ECO:0007669"/>
    <property type="project" value="InterPro"/>
</dbReference>
<keyword evidence="7" id="KW-0238">DNA-binding</keyword>
<evidence type="ECO:0000313" key="11">
    <source>
        <dbReference type="EMBL" id="KFO24148.1"/>
    </source>
</evidence>
<name>A0A091D0X4_FUKDA</name>
<dbReference type="AlphaFoldDB" id="A0A091D0X4"/>
<keyword evidence="8" id="KW-0539">Nucleus</keyword>
<dbReference type="SUPFAM" id="SSF47113">
    <property type="entry name" value="Histone-fold"/>
    <property type="match status" value="1"/>
</dbReference>
<dbReference type="Gene3D" id="1.10.20.10">
    <property type="entry name" value="Histone, subunit A"/>
    <property type="match status" value="1"/>
</dbReference>
<dbReference type="STRING" id="885580.ENSFDAP00000000163"/>
<comment type="subcellular location">
    <subcellularLocation>
        <location evidence="2">Chromosome</location>
    </subcellularLocation>
    <subcellularLocation>
        <location evidence="1">Nucleus</location>
    </subcellularLocation>
</comment>
<organism evidence="11 12">
    <name type="scientific">Fukomys damarensis</name>
    <name type="common">Damaraland mole rat</name>
    <name type="synonym">Cryptomys damarensis</name>
    <dbReference type="NCBI Taxonomy" id="885580"/>
    <lineage>
        <taxon>Eukaryota</taxon>
        <taxon>Metazoa</taxon>
        <taxon>Chordata</taxon>
        <taxon>Craniata</taxon>
        <taxon>Vertebrata</taxon>
        <taxon>Euteleostomi</taxon>
        <taxon>Mammalia</taxon>
        <taxon>Eutheria</taxon>
        <taxon>Euarchontoglires</taxon>
        <taxon>Glires</taxon>
        <taxon>Rodentia</taxon>
        <taxon>Hystricomorpha</taxon>
        <taxon>Bathyergidae</taxon>
        <taxon>Fukomys</taxon>
    </lineage>
</organism>
<gene>
    <name evidence="11" type="ORF">H920_14430</name>
</gene>
<comment type="similarity">
    <text evidence="3">Belongs to the histone H3 family.</text>
</comment>
<dbReference type="EMBL" id="KN123630">
    <property type="protein sequence ID" value="KFO24148.1"/>
    <property type="molecule type" value="Genomic_DNA"/>
</dbReference>
<evidence type="ECO:0000256" key="6">
    <source>
        <dbReference type="ARBA" id="ARBA00022765"/>
    </source>
</evidence>
<keyword evidence="12" id="KW-1185">Reference proteome</keyword>
<dbReference type="Pfam" id="PF00125">
    <property type="entry name" value="Histone"/>
    <property type="match status" value="1"/>
</dbReference>
<evidence type="ECO:0000259" key="10">
    <source>
        <dbReference type="Pfam" id="PF00125"/>
    </source>
</evidence>
<dbReference type="GO" id="GO:0000786">
    <property type="term" value="C:nucleosome"/>
    <property type="evidence" value="ECO:0007669"/>
    <property type="project" value="UniProtKB-KW"/>
</dbReference>
<evidence type="ECO:0000256" key="9">
    <source>
        <dbReference type="ARBA" id="ARBA00023269"/>
    </source>
</evidence>
<evidence type="ECO:0000256" key="4">
    <source>
        <dbReference type="ARBA" id="ARBA00022454"/>
    </source>
</evidence>
<dbReference type="InterPro" id="IPR000164">
    <property type="entry name" value="Histone_H3/CENP-A"/>
</dbReference>
<dbReference type="GO" id="GO:0005634">
    <property type="term" value="C:nucleus"/>
    <property type="evidence" value="ECO:0007669"/>
    <property type="project" value="UniProtKB-SubCell"/>
</dbReference>
<evidence type="ECO:0000256" key="7">
    <source>
        <dbReference type="ARBA" id="ARBA00023125"/>
    </source>
</evidence>
<protein>
    <submittedName>
        <fullName evidence="11">Histone H3.3</fullName>
    </submittedName>
</protein>
<accession>A0A091D0X4</accession>
<dbReference type="PRINTS" id="PR00622">
    <property type="entry name" value="HISTONEH3"/>
</dbReference>
<proteinExistence type="inferred from homology"/>
<keyword evidence="9" id="KW-0544">Nucleosome core</keyword>
<evidence type="ECO:0000256" key="3">
    <source>
        <dbReference type="ARBA" id="ARBA00010343"/>
    </source>
</evidence>
<sequence>MALSEIRRYQKSTELLILKLPLKRLVQEIAEDLKTDLRLHSAAIHALQEASEAYLVGLFEDTNLCAIHAQRVTIMPTNIQLARCIHADLQHGYGAVDMSESLMEIGELALDVWRKLMVEPLKAVPHLNAALRNKKMIMVKTQTDEDSFGYLADGSDLGMQRKEYDLRRTYQGDSASFMSEGYKEEKR</sequence>
<dbReference type="PANTHER" id="PTHR11426">
    <property type="entry name" value="HISTONE H3"/>
    <property type="match status" value="1"/>
</dbReference>
<dbReference type="SMART" id="SM00428">
    <property type="entry name" value="H3"/>
    <property type="match status" value="1"/>
</dbReference>
<reference evidence="11 12" key="1">
    <citation type="submission" date="2013-11" db="EMBL/GenBank/DDBJ databases">
        <title>The Damaraland mole rat (Fukomys damarensis) genome and evolution of African mole rats.</title>
        <authorList>
            <person name="Gladyshev V.N."/>
            <person name="Fang X."/>
        </authorList>
    </citation>
    <scope>NUCLEOTIDE SEQUENCE [LARGE SCALE GENOMIC DNA]</scope>
    <source>
        <tissue evidence="11">Liver</tissue>
    </source>
</reference>
<keyword evidence="5" id="KW-0488">Methylation</keyword>
<dbReference type="InterPro" id="IPR009072">
    <property type="entry name" value="Histone-fold"/>
</dbReference>
<dbReference type="CDD" id="cd22911">
    <property type="entry name" value="HFD_H3"/>
    <property type="match status" value="1"/>
</dbReference>
<evidence type="ECO:0000313" key="12">
    <source>
        <dbReference type="Proteomes" id="UP000028990"/>
    </source>
</evidence>
<evidence type="ECO:0000256" key="5">
    <source>
        <dbReference type="ARBA" id="ARBA00022481"/>
    </source>
</evidence>
<dbReference type="InterPro" id="IPR007125">
    <property type="entry name" value="H2A/H2B/H3"/>
</dbReference>
<evidence type="ECO:0000256" key="2">
    <source>
        <dbReference type="ARBA" id="ARBA00004286"/>
    </source>
</evidence>
<dbReference type="GO" id="GO:0003677">
    <property type="term" value="F:DNA binding"/>
    <property type="evidence" value="ECO:0007669"/>
    <property type="project" value="UniProtKB-KW"/>
</dbReference>
<dbReference type="Proteomes" id="UP000028990">
    <property type="component" value="Unassembled WGS sequence"/>
</dbReference>
<evidence type="ECO:0000256" key="1">
    <source>
        <dbReference type="ARBA" id="ARBA00004123"/>
    </source>
</evidence>